<keyword evidence="6" id="KW-0227">DNA damage</keyword>
<evidence type="ECO:0000256" key="12">
    <source>
        <dbReference type="ARBA" id="ARBA00023125"/>
    </source>
</evidence>
<dbReference type="RefSeq" id="WP_191184671.1">
    <property type="nucleotide sequence ID" value="NZ_JACXAJ010000009.1"/>
</dbReference>
<evidence type="ECO:0000313" key="19">
    <source>
        <dbReference type="Proteomes" id="UP000625551"/>
    </source>
</evidence>
<evidence type="ECO:0000256" key="3">
    <source>
        <dbReference type="ARBA" id="ARBA00022723"/>
    </source>
</evidence>
<dbReference type="Pfam" id="PF17760">
    <property type="entry name" value="UvrA_inter"/>
    <property type="match status" value="1"/>
</dbReference>
<evidence type="ECO:0000256" key="2">
    <source>
        <dbReference type="ARBA" id="ARBA00022490"/>
    </source>
</evidence>
<dbReference type="InterPro" id="IPR017871">
    <property type="entry name" value="ABC_transporter-like_CS"/>
</dbReference>
<evidence type="ECO:0000256" key="4">
    <source>
        <dbReference type="ARBA" id="ARBA00022737"/>
    </source>
</evidence>
<evidence type="ECO:0000256" key="10">
    <source>
        <dbReference type="ARBA" id="ARBA00022840"/>
    </source>
</evidence>
<feature type="domain" description="ABC transporter" evidence="17">
    <location>
        <begin position="599"/>
        <end position="932"/>
    </location>
</feature>
<evidence type="ECO:0000256" key="9">
    <source>
        <dbReference type="ARBA" id="ARBA00022833"/>
    </source>
</evidence>
<protein>
    <recommendedName>
        <fullName evidence="15">UvrABC system protein A</fullName>
    </recommendedName>
    <alternativeName>
        <fullName evidence="16">Excinuclease ABC subunit A</fullName>
    </alternativeName>
</protein>
<dbReference type="InterPro" id="IPR003439">
    <property type="entry name" value="ABC_transporter-like_ATP-bd"/>
</dbReference>
<accession>A0ABR7XKQ1</accession>
<keyword evidence="7" id="KW-0228">DNA excision</keyword>
<dbReference type="InterPro" id="IPR013815">
    <property type="entry name" value="ATP_grasp_subdomain_1"/>
</dbReference>
<keyword evidence="10" id="KW-0067">ATP-binding</keyword>
<evidence type="ECO:0000256" key="5">
    <source>
        <dbReference type="ARBA" id="ARBA00022741"/>
    </source>
</evidence>
<evidence type="ECO:0000256" key="16">
    <source>
        <dbReference type="ARBA" id="ARBA00042156"/>
    </source>
</evidence>
<evidence type="ECO:0000256" key="1">
    <source>
        <dbReference type="ARBA" id="ARBA00004496"/>
    </source>
</evidence>
<dbReference type="EMBL" id="JACXAJ010000009">
    <property type="protein sequence ID" value="MBD1398536.1"/>
    <property type="molecule type" value="Genomic_DNA"/>
</dbReference>
<keyword evidence="13" id="KW-0234">DNA repair</keyword>
<dbReference type="Gene3D" id="1.20.1580.10">
    <property type="entry name" value="ABC transporter ATPase like domain"/>
    <property type="match status" value="4"/>
</dbReference>
<evidence type="ECO:0000256" key="13">
    <source>
        <dbReference type="ARBA" id="ARBA00023204"/>
    </source>
</evidence>
<dbReference type="PANTHER" id="PTHR43152:SF3">
    <property type="entry name" value="UVRABC SYSTEM PROTEIN A"/>
    <property type="match status" value="1"/>
</dbReference>
<dbReference type="NCBIfam" id="TIGR00630">
    <property type="entry name" value="uvra"/>
    <property type="match status" value="1"/>
</dbReference>
<dbReference type="Gene3D" id="3.30.1490.20">
    <property type="entry name" value="ATP-grasp fold, A domain"/>
    <property type="match status" value="1"/>
</dbReference>
<gene>
    <name evidence="18" type="primary">uvrA</name>
    <name evidence="18" type="ORF">H9Q13_15295</name>
</gene>
<name>A0ABR7XKQ1_9BACT</name>
<comment type="similarity">
    <text evidence="14">Belongs to the ABC transporter superfamily. UvrA family.</text>
</comment>
<dbReference type="Gene3D" id="3.40.50.300">
    <property type="entry name" value="P-loop containing nucleotide triphosphate hydrolases"/>
    <property type="match status" value="3"/>
</dbReference>
<dbReference type="PROSITE" id="PS00211">
    <property type="entry name" value="ABC_TRANSPORTER_1"/>
    <property type="match status" value="2"/>
</dbReference>
<keyword evidence="11" id="KW-0267">Excision nuclease</keyword>
<keyword evidence="5" id="KW-0547">Nucleotide-binding</keyword>
<dbReference type="InterPro" id="IPR041552">
    <property type="entry name" value="UvrA_DNA-bd"/>
</dbReference>
<evidence type="ECO:0000256" key="7">
    <source>
        <dbReference type="ARBA" id="ARBA00022769"/>
    </source>
</evidence>
<evidence type="ECO:0000256" key="14">
    <source>
        <dbReference type="ARBA" id="ARBA00038000"/>
    </source>
</evidence>
<dbReference type="InterPro" id="IPR004602">
    <property type="entry name" value="UvrA"/>
</dbReference>
<keyword evidence="2" id="KW-0963">Cytoplasm</keyword>
<dbReference type="SUPFAM" id="SSF52540">
    <property type="entry name" value="P-loop containing nucleoside triphosphate hydrolases"/>
    <property type="match status" value="2"/>
</dbReference>
<comment type="caution">
    <text evidence="18">The sequence shown here is derived from an EMBL/GenBank/DDBJ whole genome shotgun (WGS) entry which is preliminary data.</text>
</comment>
<evidence type="ECO:0000256" key="15">
    <source>
        <dbReference type="ARBA" id="ARBA00039316"/>
    </source>
</evidence>
<reference evidence="18 19" key="1">
    <citation type="submission" date="2020-09" db="EMBL/GenBank/DDBJ databases">
        <title>Genome sequencing and assembly of Pontibacter sp.</title>
        <authorList>
            <person name="Chhetri G."/>
        </authorList>
    </citation>
    <scope>NUCLEOTIDE SEQUENCE [LARGE SCALE GENOMIC DNA]</scope>
    <source>
        <strain evidence="18 19">JH31</strain>
    </source>
</reference>
<dbReference type="InterPro" id="IPR041102">
    <property type="entry name" value="UvrA_inter"/>
</dbReference>
<sequence length="935" mass="104556">MANTSDNNLDTLDPRQHIIIKGARVHNLKNLSVALPRNKFIVVTGLSGSGKSSLAFDTLYAEGQRMYVESLSSYARQFLGRMDKPDVDYIRGISPAIAIEQKVSIKNNRSTVGTSTEIYDYLKLLYARIGKTYSPVSGEVVQKDSVADVVDFIFSLEDEARVMILAPLQQHKERTLVKELDLLLQKGYSRIYANDQVYFIEELLEEKKPKLGKEVYILVDRAVIYKTDEDLQFRIADSVQTAFFEGHGECRVKYGDGEERVFSDRFELDGIVFEEPSVNFFSFNNPYGACQTCEGFGSVLGIDPDLVIPDKSLTVYEGAIAPWRSDKMSEWLQPLVKNGIRFDFPIHRPYNELSEKEQELLWTGNKYFEGLNDFFKHLQAQTHKIQYRVMLSRYRGRTTCPDCKGSRLRKDAGYVKVNGKSITDLVLMPITQVLPFFRDIDLSQHDLNVADRLVTEVSNRLGYLERVGLGYLTLNRLSNTLSGGESQRINLATSLGSALVGSMYILDEPSIGLHPKDSEQLIGVLRSLQALGNTVIVVEHEEEMMRAADQLIDIGPEAGSGGGNLMFQGSFEELAEKGDTYTAKYLSGRMEVPVPAQRRKWRNAIEIQGARENNLKNLSVKVPLGVMTVVTGVSGSGKSTLIKKILAPAMQKLHGASSEATGKFDKLAGDYNKIRHVEFVDQNPIGKSSRSNPVTYVKAYDAIRALYADQPLAKSRGFKPSHFSFNIEGGRCEVCQGEGQVKIEMQFMADIYLTCESCNGQRFKQDVLDIKYKEKSISEVLDMTIADSIDFFADQSKIIDKLKPLYDVGLGYIRLGQSSNTLSGGEAQRVKLASFLTKGAQPHQEDILFIFDEPSTGLHFHDISKLLTSINALIENGNTVVIIEHNMDIVKCADWIIDLGPEGGTNGGHLLFEGTPEEMAKLEDNHTARFLKERL</sequence>
<dbReference type="Pfam" id="PF17755">
    <property type="entry name" value="UvrA_DNA-bind"/>
    <property type="match status" value="1"/>
</dbReference>
<dbReference type="PROSITE" id="PS50893">
    <property type="entry name" value="ABC_TRANSPORTER_2"/>
    <property type="match status" value="2"/>
</dbReference>
<dbReference type="Pfam" id="PF13304">
    <property type="entry name" value="AAA_21"/>
    <property type="match status" value="1"/>
</dbReference>
<feature type="domain" description="ABC transporter" evidence="17">
    <location>
        <begin position="355"/>
        <end position="587"/>
    </location>
</feature>
<dbReference type="Gene3D" id="1.10.8.280">
    <property type="entry name" value="ABC transporter ATPase domain-like"/>
    <property type="match status" value="2"/>
</dbReference>
<proteinExistence type="inferred from homology"/>
<organism evidence="18 19">
    <name type="scientific">Pontibacter aquaedesilientis</name>
    <dbReference type="NCBI Taxonomy" id="2766980"/>
    <lineage>
        <taxon>Bacteria</taxon>
        <taxon>Pseudomonadati</taxon>
        <taxon>Bacteroidota</taxon>
        <taxon>Cytophagia</taxon>
        <taxon>Cytophagales</taxon>
        <taxon>Hymenobacteraceae</taxon>
        <taxon>Pontibacter</taxon>
    </lineage>
</organism>
<evidence type="ECO:0000256" key="8">
    <source>
        <dbReference type="ARBA" id="ARBA00022771"/>
    </source>
</evidence>
<evidence type="ECO:0000259" key="17">
    <source>
        <dbReference type="PROSITE" id="PS50893"/>
    </source>
</evidence>
<keyword evidence="4" id="KW-0677">Repeat</keyword>
<evidence type="ECO:0000256" key="6">
    <source>
        <dbReference type="ARBA" id="ARBA00022763"/>
    </source>
</evidence>
<keyword evidence="9" id="KW-0862">Zinc</keyword>
<dbReference type="Proteomes" id="UP000625551">
    <property type="component" value="Unassembled WGS sequence"/>
</dbReference>
<keyword evidence="19" id="KW-1185">Reference proteome</keyword>
<keyword evidence="8" id="KW-0863">Zinc-finger</keyword>
<keyword evidence="3" id="KW-0479">Metal-binding</keyword>
<dbReference type="PANTHER" id="PTHR43152">
    <property type="entry name" value="UVRABC SYSTEM PROTEIN A"/>
    <property type="match status" value="1"/>
</dbReference>
<dbReference type="InterPro" id="IPR003959">
    <property type="entry name" value="ATPase_AAA_core"/>
</dbReference>
<dbReference type="InterPro" id="IPR027417">
    <property type="entry name" value="P-loop_NTPase"/>
</dbReference>
<evidence type="ECO:0000256" key="11">
    <source>
        <dbReference type="ARBA" id="ARBA00022881"/>
    </source>
</evidence>
<keyword evidence="12" id="KW-0238">DNA-binding</keyword>
<evidence type="ECO:0000313" key="18">
    <source>
        <dbReference type="EMBL" id="MBD1398536.1"/>
    </source>
</evidence>
<comment type="subcellular location">
    <subcellularLocation>
        <location evidence="1">Cytoplasm</location>
    </subcellularLocation>
</comment>